<keyword evidence="7" id="KW-1185">Reference proteome</keyword>
<dbReference type="PROSITE" id="PS51667">
    <property type="entry name" value="WRC"/>
    <property type="match status" value="1"/>
</dbReference>
<evidence type="ECO:0000256" key="2">
    <source>
        <dbReference type="PROSITE-ProRule" id="PRU01002"/>
    </source>
</evidence>
<evidence type="ECO:0000259" key="5">
    <source>
        <dbReference type="PROSITE" id="PS51667"/>
    </source>
</evidence>
<proteinExistence type="predicted"/>
<gene>
    <name evidence="6" type="ORF">C5167_036592</name>
</gene>
<feature type="domain" description="WRC" evidence="5">
    <location>
        <begin position="16"/>
        <end position="62"/>
    </location>
</feature>
<reference evidence="6 7" key="1">
    <citation type="journal article" date="2018" name="Science">
        <title>The opium poppy genome and morphinan production.</title>
        <authorList>
            <person name="Guo L."/>
            <person name="Winzer T."/>
            <person name="Yang X."/>
            <person name="Li Y."/>
            <person name="Ning Z."/>
            <person name="He Z."/>
            <person name="Teodor R."/>
            <person name="Lu Y."/>
            <person name="Bowser T.A."/>
            <person name="Graham I.A."/>
            <person name="Ye K."/>
        </authorList>
    </citation>
    <scope>NUCLEOTIDE SEQUENCE [LARGE SCALE GENOMIC DNA]</scope>
    <source>
        <strain evidence="7">cv. HN1</strain>
        <tissue evidence="6">Leaves</tissue>
    </source>
</reference>
<sequence length="325" mass="38185">MKKQHQKKVENSVIIPPNEQRCVVHDGKKWRCKNRIADTGIRYCEKHDRAKNKYKLVRSETAPMEKYTNGKEGNSSSECNGGSEKSEFDWKEKRKRTLTKEIQIHHTCVERRVSNRLKQKKENKRILDDDLTVNESTKTIQQITNHAYRIEDGPPGFLTKSLKAEATVANFETHSRRCYEELKSSGESTNREVELVKLLGHFESERLRLSVELQRKRNECVEIQGKLVDLERRKIAAVDELNQLKRRQERDADSRIARLQQDQKVLGQRQEGILGRITHFGEEQKKMDTELKHGKRRAEDEIQVWKKKFCDLETRLLSIEKVIQI</sequence>
<dbReference type="EMBL" id="CM010715">
    <property type="protein sequence ID" value="RZC43648.1"/>
    <property type="molecule type" value="Genomic_DNA"/>
</dbReference>
<evidence type="ECO:0000256" key="3">
    <source>
        <dbReference type="SAM" id="Coils"/>
    </source>
</evidence>
<keyword evidence="1" id="KW-0539">Nucleus</keyword>
<feature type="coiled-coil region" evidence="3">
    <location>
        <begin position="213"/>
        <end position="247"/>
    </location>
</feature>
<evidence type="ECO:0000256" key="1">
    <source>
        <dbReference type="ARBA" id="ARBA00023242"/>
    </source>
</evidence>
<evidence type="ECO:0000313" key="7">
    <source>
        <dbReference type="Proteomes" id="UP000316621"/>
    </source>
</evidence>
<evidence type="ECO:0000313" key="6">
    <source>
        <dbReference type="EMBL" id="RZC43648.1"/>
    </source>
</evidence>
<feature type="region of interest" description="Disordered" evidence="4">
    <location>
        <begin position="66"/>
        <end position="91"/>
    </location>
</feature>
<dbReference type="InterPro" id="IPR014977">
    <property type="entry name" value="WRC_dom"/>
</dbReference>
<keyword evidence="3" id="KW-0175">Coiled coil</keyword>
<accession>A0A4Y7I816</accession>
<comment type="caution">
    <text evidence="2">Lacks conserved residue(s) required for the propagation of feature annotation.</text>
</comment>
<dbReference type="Gramene" id="RZC43648">
    <property type="protein sequence ID" value="RZC43648"/>
    <property type="gene ID" value="C5167_036592"/>
</dbReference>
<protein>
    <recommendedName>
        <fullName evidence="5">WRC domain-containing protein</fullName>
    </recommendedName>
</protein>
<dbReference type="AlphaFoldDB" id="A0A4Y7I816"/>
<evidence type="ECO:0000256" key="4">
    <source>
        <dbReference type="SAM" id="MobiDB-lite"/>
    </source>
</evidence>
<organism evidence="6 7">
    <name type="scientific">Papaver somniferum</name>
    <name type="common">Opium poppy</name>
    <dbReference type="NCBI Taxonomy" id="3469"/>
    <lineage>
        <taxon>Eukaryota</taxon>
        <taxon>Viridiplantae</taxon>
        <taxon>Streptophyta</taxon>
        <taxon>Embryophyta</taxon>
        <taxon>Tracheophyta</taxon>
        <taxon>Spermatophyta</taxon>
        <taxon>Magnoliopsida</taxon>
        <taxon>Ranunculales</taxon>
        <taxon>Papaveraceae</taxon>
        <taxon>Papaveroideae</taxon>
        <taxon>Papaver</taxon>
    </lineage>
</organism>
<name>A0A4Y7I816_PAPSO</name>
<dbReference type="Proteomes" id="UP000316621">
    <property type="component" value="Chromosome 1"/>
</dbReference>
<feature type="compositionally biased region" description="Low complexity" evidence="4">
    <location>
        <begin position="70"/>
        <end position="83"/>
    </location>
</feature>